<dbReference type="Pfam" id="PF00696">
    <property type="entry name" value="AA_kinase"/>
    <property type="match status" value="1"/>
</dbReference>
<evidence type="ECO:0000256" key="6">
    <source>
        <dbReference type="ARBA" id="ARBA00022777"/>
    </source>
</evidence>
<keyword evidence="7 9" id="KW-0067">ATP-binding</keyword>
<comment type="pathway">
    <text evidence="1 9">Amino-acid biosynthesis; L-arginine biosynthesis; N(2)-acetyl-L-ornithine from L-glutamate: step 2/4.</text>
</comment>
<dbReference type="PANTHER" id="PTHR23342:SF0">
    <property type="entry name" value="N-ACETYLGLUTAMATE SYNTHASE, MITOCHONDRIAL"/>
    <property type="match status" value="1"/>
</dbReference>
<comment type="catalytic activity">
    <reaction evidence="8 9">
        <text>N-acetyl-L-glutamate + ATP = N-acetyl-L-glutamyl 5-phosphate + ADP</text>
        <dbReference type="Rhea" id="RHEA:14629"/>
        <dbReference type="ChEBI" id="CHEBI:30616"/>
        <dbReference type="ChEBI" id="CHEBI:44337"/>
        <dbReference type="ChEBI" id="CHEBI:57936"/>
        <dbReference type="ChEBI" id="CHEBI:456216"/>
        <dbReference type="EC" id="2.7.2.8"/>
    </reaction>
</comment>
<dbReference type="GO" id="GO:0003991">
    <property type="term" value="F:acetylglutamate kinase activity"/>
    <property type="evidence" value="ECO:0007669"/>
    <property type="project" value="UniProtKB-UniRule"/>
</dbReference>
<evidence type="ECO:0000256" key="2">
    <source>
        <dbReference type="ARBA" id="ARBA00022571"/>
    </source>
</evidence>
<evidence type="ECO:0000256" key="1">
    <source>
        <dbReference type="ARBA" id="ARBA00004828"/>
    </source>
</evidence>
<proteinExistence type="inferred from homology"/>
<keyword evidence="3 9" id="KW-0028">Amino-acid biosynthesis</keyword>
<comment type="subcellular location">
    <subcellularLocation>
        <location evidence="9">Cytoplasm</location>
    </subcellularLocation>
</comment>
<dbReference type="AlphaFoldDB" id="B3QWH0"/>
<dbReference type="EMBL" id="CP001100">
    <property type="protein sequence ID" value="ACF14730.1"/>
    <property type="molecule type" value="Genomic_DNA"/>
</dbReference>
<reference evidence="11 12" key="1">
    <citation type="submission" date="2008-06" db="EMBL/GenBank/DDBJ databases">
        <title>Complete sequence of Chloroherpeton thalassium ATCC 35110.</title>
        <authorList>
            <consortium name="US DOE Joint Genome Institute"/>
            <person name="Lucas S."/>
            <person name="Copeland A."/>
            <person name="Lapidus A."/>
            <person name="Glavina del Rio T."/>
            <person name="Dalin E."/>
            <person name="Tice H."/>
            <person name="Bruce D."/>
            <person name="Goodwin L."/>
            <person name="Pitluck S."/>
            <person name="Schmutz J."/>
            <person name="Larimer F."/>
            <person name="Land M."/>
            <person name="Hauser L."/>
            <person name="Kyrpides N."/>
            <person name="Mikhailova N."/>
            <person name="Liu Z."/>
            <person name="Li T."/>
            <person name="Zhao F."/>
            <person name="Overmann J."/>
            <person name="Bryant D.A."/>
            <person name="Richardson P."/>
        </authorList>
    </citation>
    <scope>NUCLEOTIDE SEQUENCE [LARGE SCALE GENOMIC DNA]</scope>
    <source>
        <strain evidence="12">ATCC 35110 / GB-78</strain>
    </source>
</reference>
<evidence type="ECO:0000256" key="7">
    <source>
        <dbReference type="ARBA" id="ARBA00022840"/>
    </source>
</evidence>
<evidence type="ECO:0000256" key="3">
    <source>
        <dbReference type="ARBA" id="ARBA00022605"/>
    </source>
</evidence>
<sequence length="307" mass="33167">MEHFKQNIKPIISSKQVAIEKVLIEALPYIREFEGKTFVVKYGGAAMTDENLKSAFAQNVTLLRKVGINVVLVHGGGKEITGLAEKLGLKTEFRQGRRVTDADMINAVQMTLAGKLNQDIVRLISSHGGKAVGVSGLDADLITAKQFRNQNGSDLGFVGEVTEVNTNYIDLLCQAGLIPVIAPIGSDEKGQIYNINADDAASSIAISLKAEKLIYVSDVVGIYADNHILRTVQKKDAAELIESGVVTGGMIPKVLSAFRTLDAGVKKVHLIDGSFAHSLLLEIFTNDGVGTQFVISDDRFYSFNDND</sequence>
<dbReference type="RefSeq" id="WP_012500813.1">
    <property type="nucleotide sequence ID" value="NC_011026.1"/>
</dbReference>
<evidence type="ECO:0000256" key="9">
    <source>
        <dbReference type="HAMAP-Rule" id="MF_00082"/>
    </source>
</evidence>
<accession>B3QWH0</accession>
<dbReference type="CDD" id="cd04250">
    <property type="entry name" value="AAK_NAGK-C"/>
    <property type="match status" value="1"/>
</dbReference>
<evidence type="ECO:0000256" key="5">
    <source>
        <dbReference type="ARBA" id="ARBA00022741"/>
    </source>
</evidence>
<feature type="binding site" evidence="9">
    <location>
        <position position="194"/>
    </location>
    <ligand>
        <name>substrate</name>
    </ligand>
</feature>
<comment type="similarity">
    <text evidence="9">Belongs to the acetylglutamate kinase family. ArgB subfamily.</text>
</comment>
<keyword evidence="9" id="KW-0963">Cytoplasm</keyword>
<dbReference type="FunFam" id="3.40.1160.10:FF:000004">
    <property type="entry name" value="Acetylglutamate kinase"/>
    <property type="match status" value="1"/>
</dbReference>
<dbReference type="InterPro" id="IPR036393">
    <property type="entry name" value="AceGlu_kinase-like_sf"/>
</dbReference>
<keyword evidence="5 9" id="KW-0547">Nucleotide-binding</keyword>
<dbReference type="InterPro" id="IPR037528">
    <property type="entry name" value="ArgB"/>
</dbReference>
<dbReference type="GO" id="GO:0005737">
    <property type="term" value="C:cytoplasm"/>
    <property type="evidence" value="ECO:0007669"/>
    <property type="project" value="UniProtKB-SubCell"/>
</dbReference>
<name>B3QWH0_CHLT3</name>
<dbReference type="HOGENOM" id="CLU_053680_0_0_10"/>
<feature type="binding site" evidence="9">
    <location>
        <position position="98"/>
    </location>
    <ligand>
        <name>substrate</name>
    </ligand>
</feature>
<dbReference type="InterPro" id="IPR041727">
    <property type="entry name" value="NAGK-C"/>
</dbReference>
<keyword evidence="6 9" id="KW-0418">Kinase</keyword>
<dbReference type="InterPro" id="IPR001048">
    <property type="entry name" value="Asp/Glu/Uridylate_kinase"/>
</dbReference>
<gene>
    <name evidence="9" type="primary">argB</name>
    <name evidence="11" type="ordered locus">Ctha_2279</name>
</gene>
<dbReference type="OrthoDB" id="9803155at2"/>
<dbReference type="EC" id="2.7.2.8" evidence="9"/>
<dbReference type="PANTHER" id="PTHR23342">
    <property type="entry name" value="N-ACETYLGLUTAMATE SYNTHASE"/>
    <property type="match status" value="1"/>
</dbReference>
<feature type="site" description="Transition state stabilizer" evidence="9">
    <location>
        <position position="41"/>
    </location>
</feature>
<dbReference type="PIRSF" id="PIRSF000728">
    <property type="entry name" value="NAGK"/>
    <property type="match status" value="1"/>
</dbReference>
<dbReference type="GO" id="GO:0042450">
    <property type="term" value="P:L-arginine biosynthetic process via ornithine"/>
    <property type="evidence" value="ECO:0007669"/>
    <property type="project" value="UniProtKB-UniRule"/>
</dbReference>
<dbReference type="UniPathway" id="UPA00068">
    <property type="reaction ID" value="UER00107"/>
</dbReference>
<keyword evidence="12" id="KW-1185">Reference proteome</keyword>
<organism evidence="11 12">
    <name type="scientific">Chloroherpeton thalassium (strain ATCC 35110 / GB-78)</name>
    <dbReference type="NCBI Taxonomy" id="517418"/>
    <lineage>
        <taxon>Bacteria</taxon>
        <taxon>Pseudomonadati</taxon>
        <taxon>Chlorobiota</taxon>
        <taxon>Chlorobiia</taxon>
        <taxon>Chlorobiales</taxon>
        <taxon>Chloroherpetonaceae</taxon>
        <taxon>Chloroherpeton</taxon>
    </lineage>
</organism>
<dbReference type="STRING" id="517418.Ctha_2279"/>
<evidence type="ECO:0000313" key="11">
    <source>
        <dbReference type="EMBL" id="ACF14730.1"/>
    </source>
</evidence>
<evidence type="ECO:0000259" key="10">
    <source>
        <dbReference type="Pfam" id="PF00696"/>
    </source>
</evidence>
<dbReference type="eggNOG" id="COG0548">
    <property type="taxonomic scope" value="Bacteria"/>
</dbReference>
<feature type="binding site" evidence="9">
    <location>
        <begin position="76"/>
        <end position="77"/>
    </location>
    <ligand>
        <name>substrate</name>
    </ligand>
</feature>
<dbReference type="Gene3D" id="3.40.1160.10">
    <property type="entry name" value="Acetylglutamate kinase-like"/>
    <property type="match status" value="1"/>
</dbReference>
<feature type="domain" description="Aspartate/glutamate/uridylate kinase" evidence="10">
    <location>
        <begin position="36"/>
        <end position="272"/>
    </location>
</feature>
<keyword evidence="4 9" id="KW-0808">Transferase</keyword>
<dbReference type="Proteomes" id="UP000001208">
    <property type="component" value="Chromosome"/>
</dbReference>
<evidence type="ECO:0000256" key="4">
    <source>
        <dbReference type="ARBA" id="ARBA00022679"/>
    </source>
</evidence>
<dbReference type="HAMAP" id="MF_00082">
    <property type="entry name" value="ArgB"/>
    <property type="match status" value="1"/>
</dbReference>
<dbReference type="NCBIfam" id="TIGR00761">
    <property type="entry name" value="argB"/>
    <property type="match status" value="1"/>
</dbReference>
<dbReference type="KEGG" id="cts:Ctha_2279"/>
<keyword evidence="2 9" id="KW-0055">Arginine biosynthesis</keyword>
<dbReference type="GO" id="GO:0005524">
    <property type="term" value="F:ATP binding"/>
    <property type="evidence" value="ECO:0007669"/>
    <property type="project" value="UniProtKB-UniRule"/>
</dbReference>
<dbReference type="InterPro" id="IPR004662">
    <property type="entry name" value="AcgluKinase_fam"/>
</dbReference>
<evidence type="ECO:0000313" key="12">
    <source>
        <dbReference type="Proteomes" id="UP000001208"/>
    </source>
</evidence>
<feature type="site" description="Transition state stabilizer" evidence="9">
    <location>
        <position position="253"/>
    </location>
</feature>
<evidence type="ECO:0000256" key="8">
    <source>
        <dbReference type="ARBA" id="ARBA00048141"/>
    </source>
</evidence>
<comment type="function">
    <text evidence="9">Catalyzes the ATP-dependent phosphorylation of N-acetyl-L-glutamate.</text>
</comment>
<protein>
    <recommendedName>
        <fullName evidence="9">Acetylglutamate kinase</fullName>
        <ecNumber evidence="9">2.7.2.8</ecNumber>
    </recommendedName>
    <alternativeName>
        <fullName evidence="9">N-acetyl-L-glutamate 5-phosphotransferase</fullName>
    </alternativeName>
    <alternativeName>
        <fullName evidence="9">NAG kinase</fullName>
        <shortName evidence="9">NAGK</shortName>
    </alternativeName>
</protein>
<dbReference type="SUPFAM" id="SSF53633">
    <property type="entry name" value="Carbamate kinase-like"/>
    <property type="match status" value="1"/>
</dbReference>